<proteinExistence type="predicted"/>
<sequence length="470" mass="47512">MFDMIVADPFVLRFLRGGIITGSSSVEYPFSLQASPIPTRQPQWTTAVPSVDSDDPYGALYTLQDYYEKETLSRDDIATFFPDDPFLLEIYGCSTPPQVAPATAVNTVGALLATSTRHITSAPKPETSKKPTTSTTQSPTTRATAEATTDHSPTTQPLPTPSPSPSPSPSDGDGESESNGEGDGNDEGNAEGEGDGDNDGDNDGEEPSSCNSTDVGCFVNTLFGGGSATPTHAAGTTFVAAGQTLQPGKPIVISGTTFALATTGSGIVVDGETQRMAGAHSAAITVNGVQFTQGGSAGETDLVADGHTLQPGKTIVLSGTTFALPSTGSGIVVDGETQRLAAAPTAAITVNGVPFTPVGGSGGRTRTTEYLIGGQTLVHGSTVVVSGSTFSLPTSGQGFYINGESASVPTNAAGKTGFSIGSIGVTPTDVPASPSYSGPLASENSAERTASSPLALSLSFLGALSVMVLL</sequence>
<dbReference type="Proteomes" id="UP001281147">
    <property type="component" value="Unassembled WGS sequence"/>
</dbReference>
<evidence type="ECO:0000313" key="1">
    <source>
        <dbReference type="EMBL" id="KAK3723533.1"/>
    </source>
</evidence>
<reference evidence="1" key="1">
    <citation type="submission" date="2023-07" db="EMBL/GenBank/DDBJ databases">
        <title>Black Yeasts Isolated from many extreme environments.</title>
        <authorList>
            <person name="Coleine C."/>
            <person name="Stajich J.E."/>
            <person name="Selbmann L."/>
        </authorList>
    </citation>
    <scope>NUCLEOTIDE SEQUENCE</scope>
    <source>
        <strain evidence="1">CCFEE 5714</strain>
    </source>
</reference>
<evidence type="ECO:0000313" key="2">
    <source>
        <dbReference type="Proteomes" id="UP001281147"/>
    </source>
</evidence>
<accession>A0ACC3NV80</accession>
<keyword evidence="2" id="KW-1185">Reference proteome</keyword>
<gene>
    <name evidence="1" type="ORF">LTR37_001785</name>
</gene>
<comment type="caution">
    <text evidence="1">The sequence shown here is derived from an EMBL/GenBank/DDBJ whole genome shotgun (WGS) entry which is preliminary data.</text>
</comment>
<dbReference type="EMBL" id="JAUTXU010000009">
    <property type="protein sequence ID" value="KAK3723533.1"/>
    <property type="molecule type" value="Genomic_DNA"/>
</dbReference>
<name>A0ACC3NV80_9PEZI</name>
<protein>
    <submittedName>
        <fullName evidence="1">Uncharacterized protein</fullName>
    </submittedName>
</protein>
<organism evidence="1 2">
    <name type="scientific">Vermiconidia calcicola</name>
    <dbReference type="NCBI Taxonomy" id="1690605"/>
    <lineage>
        <taxon>Eukaryota</taxon>
        <taxon>Fungi</taxon>
        <taxon>Dikarya</taxon>
        <taxon>Ascomycota</taxon>
        <taxon>Pezizomycotina</taxon>
        <taxon>Dothideomycetes</taxon>
        <taxon>Dothideomycetidae</taxon>
        <taxon>Mycosphaerellales</taxon>
        <taxon>Extremaceae</taxon>
        <taxon>Vermiconidia</taxon>
    </lineage>
</organism>